<evidence type="ECO:0000313" key="4">
    <source>
        <dbReference type="Proteomes" id="UP001501116"/>
    </source>
</evidence>
<keyword evidence="1" id="KW-1133">Transmembrane helix</keyword>
<accession>A0ABP5DZC4</accession>
<dbReference type="Pfam" id="PF25362">
    <property type="entry name" value="bPH_11"/>
    <property type="match status" value="1"/>
</dbReference>
<evidence type="ECO:0000256" key="1">
    <source>
        <dbReference type="SAM" id="Phobius"/>
    </source>
</evidence>
<comment type="caution">
    <text evidence="3">The sequence shown here is derived from an EMBL/GenBank/DDBJ whole genome shotgun (WGS) entry which is preliminary data.</text>
</comment>
<evidence type="ECO:0000313" key="3">
    <source>
        <dbReference type="EMBL" id="GAA1986902.1"/>
    </source>
</evidence>
<proteinExistence type="predicted"/>
<keyword evidence="1" id="KW-0472">Membrane</keyword>
<dbReference type="RefSeq" id="WP_344430097.1">
    <property type="nucleotide sequence ID" value="NZ_BAAANN010000045.1"/>
</dbReference>
<sequence>MERVLLTLAIVAFFLLCVFGMWLGWRRKARSQSVQVPPFPSTPSSPEDTGERLLAPAEGLYVSTTRAGHWQDRIVTRGAGLRTSATWRLYEHGVEVERVGAPGFWIPAESLVDIRLDSRIAGKVMATDSLLVFTWKLGDIELDTGFRGDELSVYPQWIEAVQRLAKLAEHGRSDSGEVKGGA</sequence>
<gene>
    <name evidence="3" type="ORF">GCM10009754_76140</name>
</gene>
<reference evidence="4" key="1">
    <citation type="journal article" date="2019" name="Int. J. Syst. Evol. Microbiol.">
        <title>The Global Catalogue of Microorganisms (GCM) 10K type strain sequencing project: providing services to taxonomists for standard genome sequencing and annotation.</title>
        <authorList>
            <consortium name="The Broad Institute Genomics Platform"/>
            <consortium name="The Broad Institute Genome Sequencing Center for Infectious Disease"/>
            <person name="Wu L."/>
            <person name="Ma J."/>
        </authorList>
    </citation>
    <scope>NUCLEOTIDE SEQUENCE [LARGE SCALE GENOMIC DNA]</scope>
    <source>
        <strain evidence="4">JCM 14545</strain>
    </source>
</reference>
<keyword evidence="4" id="KW-1185">Reference proteome</keyword>
<feature type="domain" description="PH" evidence="2">
    <location>
        <begin position="40"/>
        <end position="161"/>
    </location>
</feature>
<feature type="transmembrane region" description="Helical" evidence="1">
    <location>
        <begin position="6"/>
        <end position="25"/>
    </location>
</feature>
<organism evidence="3 4">
    <name type="scientific">Amycolatopsis minnesotensis</name>
    <dbReference type="NCBI Taxonomy" id="337894"/>
    <lineage>
        <taxon>Bacteria</taxon>
        <taxon>Bacillati</taxon>
        <taxon>Actinomycetota</taxon>
        <taxon>Actinomycetes</taxon>
        <taxon>Pseudonocardiales</taxon>
        <taxon>Pseudonocardiaceae</taxon>
        <taxon>Amycolatopsis</taxon>
    </lineage>
</organism>
<dbReference type="Proteomes" id="UP001501116">
    <property type="component" value="Unassembled WGS sequence"/>
</dbReference>
<protein>
    <submittedName>
        <fullName evidence="3">Transporter</fullName>
    </submittedName>
</protein>
<evidence type="ECO:0000259" key="2">
    <source>
        <dbReference type="Pfam" id="PF25362"/>
    </source>
</evidence>
<name>A0ABP5DZC4_9PSEU</name>
<keyword evidence="1" id="KW-0812">Transmembrane</keyword>
<dbReference type="InterPro" id="IPR057446">
    <property type="entry name" value="PH_bac"/>
</dbReference>
<dbReference type="EMBL" id="BAAANN010000045">
    <property type="protein sequence ID" value="GAA1986902.1"/>
    <property type="molecule type" value="Genomic_DNA"/>
</dbReference>